<dbReference type="Gene3D" id="2.30.30.140">
    <property type="match status" value="2"/>
</dbReference>
<evidence type="ECO:0000259" key="2">
    <source>
        <dbReference type="SMART" id="SM00333"/>
    </source>
</evidence>
<reference evidence="3" key="1">
    <citation type="submission" date="2024-06" db="UniProtKB">
        <authorList>
            <consortium name="RefSeq"/>
        </authorList>
    </citation>
    <scope>NUCLEOTIDE SEQUENCE [LARGE SCALE GENOMIC DNA]</scope>
    <source>
        <strain evidence="3">MV2-25</strain>
    </source>
</reference>
<evidence type="ECO:0000313" key="3">
    <source>
        <dbReference type="Proteomes" id="UP000001819"/>
    </source>
</evidence>
<gene>
    <name evidence="4" type="primary">vret</name>
</gene>
<dbReference type="PANTHER" id="PTHR16442:SF1">
    <property type="entry name" value="RING FINGER PROTEIN 17"/>
    <property type="match status" value="1"/>
</dbReference>
<sequence length="703" mass="80249">MEELVEDWSNWNPMALDYSNENLNKYIDEAGQNAVEKARAPLKPSEMFKKNAAKKNATEYPYLILKKKVNLITYSVANFFGPKHVHKIDLQPNSELFKVFFKDLGSLESALSQLEVFPHLMELHRVGGQEKSKSEYMPMRRPGNKVPDSPKLPAILPTARGQIDLKSRTIYFSENTNKHPEFLVIPIVDSSCYKSGSLLAIQDVKKRYLNVKFEFNLERHGAYVLEQQYEKETGAKPVIQQLRCGRILYRNADVDDEDVNLGKDDDKEILMSGFEKCVNCQSYTMIVCKICEMPFCGAMCWSILSEQHDQKCGTDQKVEFKEENFMKLFPKSGLPPPRSMVKITAFEQSNVLYVRPADVVSDVAYHRVLSEVWKHSRNVPKLDQPPVCGQIVLYKFEGQVVRAMVLNVDNPKDICVVCIDFGTVEYTDPGKLYKCSDYLSSLPRYATPVKLRGVPTRGLTPHLRDAMYEVQTDMVFEIRYHSREYDYGNHLQTAVLIHRENNRALNSFIKKVMTAVEPDLHKLGFKEDFLPHVAAPPGKNIDLIITDNSFLKVGIIYCTPAILAVEITKMQRTFQDYGENIAKAKTYAAPKGELCMAKYMGKWCRGVSMELVGDGYPSILFLDYGNIVPIHVTDIRAYPEQFTYPVLTTEYVLMDLPEELTDAQAKRLEKHLEVGAIVTVDEIVKNEENNYSLRIEGLQKLLS</sequence>
<feature type="domain" description="Tudor" evidence="2">
    <location>
        <begin position="587"/>
        <end position="643"/>
    </location>
</feature>
<reference evidence="4" key="2">
    <citation type="submission" date="2025-08" db="UniProtKB">
        <authorList>
            <consortium name="RefSeq"/>
        </authorList>
    </citation>
    <scope>IDENTIFICATION</scope>
    <source>
        <strain evidence="4">MV-25-SWS-2005</strain>
        <tissue evidence="4">Whole body</tissue>
    </source>
</reference>
<keyword evidence="3" id="KW-1185">Reference proteome</keyword>
<dbReference type="RefSeq" id="XP_001358119.3">
    <property type="nucleotide sequence ID" value="XM_001358082.4"/>
</dbReference>
<dbReference type="KEGG" id="dpo:4800932"/>
<dbReference type="InterPro" id="IPR002999">
    <property type="entry name" value="Tudor"/>
</dbReference>
<protein>
    <submittedName>
        <fullName evidence="4">Protein vreteno</fullName>
    </submittedName>
</protein>
<dbReference type="Proteomes" id="UP000001819">
    <property type="component" value="Chromosome 2"/>
</dbReference>
<dbReference type="InParanoid" id="A0A6I8UMZ0"/>
<evidence type="ECO:0000256" key="1">
    <source>
        <dbReference type="SAM" id="MobiDB-lite"/>
    </source>
</evidence>
<feature type="region of interest" description="Disordered" evidence="1">
    <location>
        <begin position="131"/>
        <end position="151"/>
    </location>
</feature>
<feature type="domain" description="Tudor" evidence="2">
    <location>
        <begin position="384"/>
        <end position="440"/>
    </location>
</feature>
<accession>A0A6I8UMZ0</accession>
<dbReference type="SMART" id="SM00333">
    <property type="entry name" value="TUDOR"/>
    <property type="match status" value="2"/>
</dbReference>
<dbReference type="SUPFAM" id="SSF63748">
    <property type="entry name" value="Tudor/PWWP/MBT"/>
    <property type="match status" value="2"/>
</dbReference>
<dbReference type="Pfam" id="PF00567">
    <property type="entry name" value="TUDOR"/>
    <property type="match status" value="2"/>
</dbReference>
<dbReference type="AlphaFoldDB" id="A0A6I8UMZ0"/>
<evidence type="ECO:0000313" key="4">
    <source>
        <dbReference type="RefSeq" id="XP_001358119.3"/>
    </source>
</evidence>
<proteinExistence type="predicted"/>
<dbReference type="PANTHER" id="PTHR16442">
    <property type="entry name" value="RING FINGER PROTEIN 17"/>
    <property type="match status" value="1"/>
</dbReference>
<name>A0A6I8UMZ0_DROPS</name>
<dbReference type="FunCoup" id="A0A6I8UMZ0">
    <property type="interactions" value="15"/>
</dbReference>
<organism evidence="3 4">
    <name type="scientific">Drosophila pseudoobscura pseudoobscura</name>
    <name type="common">Fruit fly</name>
    <dbReference type="NCBI Taxonomy" id="46245"/>
    <lineage>
        <taxon>Eukaryota</taxon>
        <taxon>Metazoa</taxon>
        <taxon>Ecdysozoa</taxon>
        <taxon>Arthropoda</taxon>
        <taxon>Hexapoda</taxon>
        <taxon>Insecta</taxon>
        <taxon>Pterygota</taxon>
        <taxon>Neoptera</taxon>
        <taxon>Endopterygota</taxon>
        <taxon>Diptera</taxon>
        <taxon>Brachycera</taxon>
        <taxon>Muscomorpha</taxon>
        <taxon>Ephydroidea</taxon>
        <taxon>Drosophilidae</taxon>
        <taxon>Drosophila</taxon>
        <taxon>Sophophora</taxon>
    </lineage>
</organism>